<organism evidence="4 5">
    <name type="scientific">Persicimonas caeni</name>
    <dbReference type="NCBI Taxonomy" id="2292766"/>
    <lineage>
        <taxon>Bacteria</taxon>
        <taxon>Deltaproteobacteria</taxon>
        <taxon>Bradymonadales</taxon>
        <taxon>Bradymonadaceae</taxon>
        <taxon>Persicimonas</taxon>
    </lineage>
</organism>
<dbReference type="AlphaFoldDB" id="A0A4Y6PZ98"/>
<evidence type="ECO:0000313" key="5">
    <source>
        <dbReference type="Proteomes" id="UP000315995"/>
    </source>
</evidence>
<evidence type="ECO:0000259" key="3">
    <source>
        <dbReference type="Pfam" id="PF07859"/>
    </source>
</evidence>
<dbReference type="PROSITE" id="PS01173">
    <property type="entry name" value="LIPASE_GDXG_HIS"/>
    <property type="match status" value="1"/>
</dbReference>
<dbReference type="Proteomes" id="UP000315995">
    <property type="component" value="Chromosome"/>
</dbReference>
<dbReference type="EMBL" id="CP041186">
    <property type="protein sequence ID" value="QDG53075.1"/>
    <property type="molecule type" value="Genomic_DNA"/>
</dbReference>
<evidence type="ECO:0000256" key="1">
    <source>
        <dbReference type="ARBA" id="ARBA00010515"/>
    </source>
</evidence>
<evidence type="ECO:0000313" key="4">
    <source>
        <dbReference type="EMBL" id="QDG53075.1"/>
    </source>
</evidence>
<accession>A0A5B8YBK0</accession>
<reference evidence="4 5" key="1">
    <citation type="submission" date="2019-06" db="EMBL/GenBank/DDBJ databases">
        <title>Persicimonas caeni gen. nov., sp. nov., a predatory bacterium isolated from solar saltern.</title>
        <authorList>
            <person name="Wang S."/>
        </authorList>
    </citation>
    <scope>NUCLEOTIDE SEQUENCE [LARGE SCALE GENOMIC DNA]</scope>
    <source>
        <strain evidence="4 5">YN101</strain>
    </source>
</reference>
<feature type="domain" description="Alpha/beta hydrolase fold-3" evidence="3">
    <location>
        <begin position="88"/>
        <end position="313"/>
    </location>
</feature>
<comment type="similarity">
    <text evidence="1">Belongs to the 'GDXG' lipolytic enzyme family.</text>
</comment>
<keyword evidence="2 4" id="KW-0378">Hydrolase</keyword>
<dbReference type="Gene3D" id="3.40.50.1820">
    <property type="entry name" value="alpha/beta hydrolase"/>
    <property type="match status" value="1"/>
</dbReference>
<sequence length="349" mass="39158">MLNLTAGQSTKRPGQNLLVPEAFERALSGFAVRSAFQGMESAGMLEPPEGYGDHDVVVHRDIAYADSGAEHHRLDVYRPDDDRTYPAVLYVHGGGFRILSKDTHWMMAKTLARQGYVVFNINYRLAPEHRYPAAAEDTCAAYLWMLDRADEYGADASRAIVAGESAGANLVTALTVAATVERTEPWARHVFERGVVPAASVPTCGILQVSDPLRIERRKNKRVSKFVRDRLLEAADAYLPNADLEPASTPPMADPLRVLERADKTDRPLPPVFAAVGTRDPLLDDTRRLARTVARLGGFCDDRYYDGELHTFHALMWRENARQYWRDLFDFLDEALADRARRRFLRATG</sequence>
<keyword evidence="5" id="KW-1185">Reference proteome</keyword>
<dbReference type="Pfam" id="PF07859">
    <property type="entry name" value="Abhydrolase_3"/>
    <property type="match status" value="1"/>
</dbReference>
<dbReference type="SUPFAM" id="SSF53474">
    <property type="entry name" value="alpha/beta-Hydrolases"/>
    <property type="match status" value="1"/>
</dbReference>
<protein>
    <submittedName>
        <fullName evidence="4">Alpha/beta hydrolase</fullName>
    </submittedName>
</protein>
<proteinExistence type="inferred from homology"/>
<dbReference type="InterPro" id="IPR013094">
    <property type="entry name" value="AB_hydrolase_3"/>
</dbReference>
<evidence type="ECO:0000256" key="2">
    <source>
        <dbReference type="ARBA" id="ARBA00022801"/>
    </source>
</evidence>
<accession>A0A4Y6PZ98</accession>
<dbReference type="RefSeq" id="WP_141199536.1">
    <property type="nucleotide sequence ID" value="NZ_CP041186.1"/>
</dbReference>
<dbReference type="PANTHER" id="PTHR48081">
    <property type="entry name" value="AB HYDROLASE SUPERFAMILY PROTEIN C4A8.06C"/>
    <property type="match status" value="1"/>
</dbReference>
<dbReference type="GO" id="GO:0016787">
    <property type="term" value="F:hydrolase activity"/>
    <property type="evidence" value="ECO:0007669"/>
    <property type="project" value="UniProtKB-KW"/>
</dbReference>
<dbReference type="InterPro" id="IPR050300">
    <property type="entry name" value="GDXG_lipolytic_enzyme"/>
</dbReference>
<dbReference type="InterPro" id="IPR002168">
    <property type="entry name" value="Lipase_GDXG_HIS_AS"/>
</dbReference>
<gene>
    <name evidence="4" type="ORF">FIV42_20700</name>
</gene>
<dbReference type="InterPro" id="IPR029058">
    <property type="entry name" value="AB_hydrolase_fold"/>
</dbReference>
<name>A0A4Y6PZ98_PERCE</name>
<dbReference type="OrthoDB" id="24847at2"/>